<evidence type="ECO:0000313" key="3">
    <source>
        <dbReference type="Proteomes" id="UP001295794"/>
    </source>
</evidence>
<dbReference type="AlphaFoldDB" id="A0AAD2JYQ3"/>
<gene>
    <name evidence="2" type="ORF">MYCIT1_LOCUS12837</name>
</gene>
<keyword evidence="3" id="KW-1185">Reference proteome</keyword>
<feature type="region of interest" description="Disordered" evidence="1">
    <location>
        <begin position="69"/>
        <end position="156"/>
    </location>
</feature>
<sequence>MDWSAFPFPVNRAGRWAPVLFETPTSLLKRTVSSVSSCSAATTLNWDAESGESDSQFGFVLRKCSNLGEYLTSDPSTSTAQDEPAESEDEEEEKSVMDTEDDATVRGDDTVSEDGSEETAVEECLRDISHPPSRSATPEPDGCTRESSAAPVQPAPSWAAIFDRDLTSMPRTPIAAPATAMLAPSTPPPPPHSERRGKRYAPYAVVTPSKRQLLRREGAARAAQLKAAKEAERRQALRDYREERRFLAEQRAAAKRRAGPARKIEARDIWASFEQE</sequence>
<feature type="region of interest" description="Disordered" evidence="1">
    <location>
        <begin position="250"/>
        <end position="276"/>
    </location>
</feature>
<feature type="region of interest" description="Disordered" evidence="1">
    <location>
        <begin position="172"/>
        <end position="201"/>
    </location>
</feature>
<reference evidence="2" key="1">
    <citation type="submission" date="2023-11" db="EMBL/GenBank/DDBJ databases">
        <authorList>
            <person name="De Vega J J."/>
            <person name="De Vega J J."/>
        </authorList>
    </citation>
    <scope>NUCLEOTIDE SEQUENCE</scope>
</reference>
<evidence type="ECO:0000313" key="2">
    <source>
        <dbReference type="EMBL" id="CAK5269246.1"/>
    </source>
</evidence>
<proteinExistence type="predicted"/>
<feature type="compositionally biased region" description="Low complexity" evidence="1">
    <location>
        <begin position="172"/>
        <end position="184"/>
    </location>
</feature>
<evidence type="ECO:0000256" key="1">
    <source>
        <dbReference type="SAM" id="MobiDB-lite"/>
    </source>
</evidence>
<accession>A0AAD2JYQ3</accession>
<dbReference type="Proteomes" id="UP001295794">
    <property type="component" value="Unassembled WGS sequence"/>
</dbReference>
<protein>
    <submittedName>
        <fullName evidence="2">Uncharacterized protein</fullName>
    </submittedName>
</protein>
<organism evidence="2 3">
    <name type="scientific">Mycena citricolor</name>
    <dbReference type="NCBI Taxonomy" id="2018698"/>
    <lineage>
        <taxon>Eukaryota</taxon>
        <taxon>Fungi</taxon>
        <taxon>Dikarya</taxon>
        <taxon>Basidiomycota</taxon>
        <taxon>Agaricomycotina</taxon>
        <taxon>Agaricomycetes</taxon>
        <taxon>Agaricomycetidae</taxon>
        <taxon>Agaricales</taxon>
        <taxon>Marasmiineae</taxon>
        <taxon>Mycenaceae</taxon>
        <taxon>Mycena</taxon>
    </lineage>
</organism>
<comment type="caution">
    <text evidence="2">The sequence shown here is derived from an EMBL/GenBank/DDBJ whole genome shotgun (WGS) entry which is preliminary data.</text>
</comment>
<dbReference type="EMBL" id="CAVNYO010000144">
    <property type="protein sequence ID" value="CAK5269246.1"/>
    <property type="molecule type" value="Genomic_DNA"/>
</dbReference>
<feature type="compositionally biased region" description="Acidic residues" evidence="1">
    <location>
        <begin position="110"/>
        <end position="121"/>
    </location>
</feature>
<name>A0AAD2JYQ3_9AGAR</name>
<feature type="compositionally biased region" description="Acidic residues" evidence="1">
    <location>
        <begin position="83"/>
        <end position="102"/>
    </location>
</feature>